<proteinExistence type="predicted"/>
<accession>A0A250J9F9</accession>
<name>A0A250J9F9_9BACT</name>
<evidence type="ECO:0000313" key="1">
    <source>
        <dbReference type="EMBL" id="ATB40545.1"/>
    </source>
</evidence>
<dbReference type="Proteomes" id="UP000217257">
    <property type="component" value="Chromosome"/>
</dbReference>
<gene>
    <name evidence="1" type="ORF">CYFUS_005994</name>
</gene>
<dbReference type="EMBL" id="CP022098">
    <property type="protein sequence ID" value="ATB40545.1"/>
    <property type="molecule type" value="Genomic_DNA"/>
</dbReference>
<sequence>MDSEARDASSRFFVLRHALGSSHDSSFETVGDDNLGDAPRCPRCGAFIGMRTWLPPLRGELKLNGEGFGDYVRGPGSGALVSEQFAKAFRAEGLTGLPDFQPVEVVRVRGRRRSPLASSPPPYFHVTPVFGGAAVDESKSRIRRASPLSCDWCRETNVETIHGFALEEGSWRGEDVFFARGLPGNAVVSARFVHFVERHALKNMLLIPTEEYIWDPLELGPPRPTP</sequence>
<reference evidence="1 2" key="1">
    <citation type="submission" date="2017-06" db="EMBL/GenBank/DDBJ databases">
        <title>Sequencing and comparative analysis of myxobacterial genomes.</title>
        <authorList>
            <person name="Rupp O."/>
            <person name="Goesmann A."/>
            <person name="Sogaard-Andersen L."/>
        </authorList>
    </citation>
    <scope>NUCLEOTIDE SEQUENCE [LARGE SCALE GENOMIC DNA]</scope>
    <source>
        <strain evidence="1 2">DSM 52655</strain>
    </source>
</reference>
<dbReference type="AlphaFoldDB" id="A0A250J9F9"/>
<dbReference type="KEGG" id="cfus:CYFUS_005994"/>
<evidence type="ECO:0000313" key="2">
    <source>
        <dbReference type="Proteomes" id="UP000217257"/>
    </source>
</evidence>
<organism evidence="1 2">
    <name type="scientific">Cystobacter fuscus</name>
    <dbReference type="NCBI Taxonomy" id="43"/>
    <lineage>
        <taxon>Bacteria</taxon>
        <taxon>Pseudomonadati</taxon>
        <taxon>Myxococcota</taxon>
        <taxon>Myxococcia</taxon>
        <taxon>Myxococcales</taxon>
        <taxon>Cystobacterineae</taxon>
        <taxon>Archangiaceae</taxon>
        <taxon>Cystobacter</taxon>
    </lineage>
</organism>
<protein>
    <submittedName>
        <fullName evidence="1">Uncharacterized protein</fullName>
    </submittedName>
</protein>